<keyword evidence="4" id="KW-0521">NADP</keyword>
<reference evidence="7 8" key="1">
    <citation type="submission" date="2014-07" db="EMBL/GenBank/DDBJ databases">
        <title>Methanogenic archaea and the global carbon cycle.</title>
        <authorList>
            <person name="Henriksen J.R."/>
            <person name="Luke J."/>
            <person name="Reinhart S."/>
            <person name="Benedict M.N."/>
            <person name="Youngblut N.D."/>
            <person name="Metcalf M.E."/>
            <person name="Whitaker R.J."/>
            <person name="Metcalf W.W."/>
        </authorList>
    </citation>
    <scope>NUCLEOTIDE SEQUENCE [LARGE SCALE GENOMIC DNA]</scope>
    <source>
        <strain evidence="7 8">Z-761</strain>
    </source>
</reference>
<gene>
    <name evidence="7" type="ORF">MSVAZ_2203</name>
</gene>
<feature type="domain" description="NADH:flavin oxidoreductase/NADH oxidase N-terminal" evidence="6">
    <location>
        <begin position="13"/>
        <end position="103"/>
    </location>
</feature>
<evidence type="ECO:0000313" key="7">
    <source>
        <dbReference type="EMBL" id="AKB44472.1"/>
    </source>
</evidence>
<dbReference type="GO" id="GO:0010181">
    <property type="term" value="F:FMN binding"/>
    <property type="evidence" value="ECO:0007669"/>
    <property type="project" value="InterPro"/>
</dbReference>
<dbReference type="EC" id="1.-.-.-" evidence="7"/>
<dbReference type="CDD" id="cd02803">
    <property type="entry name" value="OYE_like_FMN_family"/>
    <property type="match status" value="1"/>
</dbReference>
<protein>
    <submittedName>
        <fullName evidence="7">NADH oxidase</fullName>
        <ecNumber evidence="7">1.-.-.-</ecNumber>
    </submittedName>
</protein>
<sequence length="325" mass="36344">MTEITDELVIRGNHIKNRIVMPPMVTFSFHGDNGSYYGKQHIEHYTKRAKGGAGLIIVQATSVFGAIDSTGMWSPGDISALKQIASNCHEYAATVMMQLHCGNMDINKLSTEEIHSMQKNMKRAAIRACEMGFDGVEFHFAHGFTLCKFLDASYNRRTDKYGGDALYRARVLTQILPEIRNNTHYNFIISVRMGEYLPESKDGIEAAKAFEKAGIDLLHISFGMQPPANPVPDGFICSPITYSGCKIKKEVKIPVIAVNEIRTEEQVRFLIENNYVDFAAVGRGMLADPNFANHVINGEPVNTCLGCERCFWFTDDTLCPAREKE</sequence>
<dbReference type="InterPro" id="IPR001155">
    <property type="entry name" value="OxRdtase_FMN_N"/>
</dbReference>
<feature type="domain" description="NADH:flavin oxidoreductase/NADH oxidase N-terminal" evidence="6">
    <location>
        <begin position="107"/>
        <end position="299"/>
    </location>
</feature>
<keyword evidence="2" id="KW-0285">Flavoprotein</keyword>
<dbReference type="SUPFAM" id="SSF51395">
    <property type="entry name" value="FMN-linked oxidoreductases"/>
    <property type="match status" value="1"/>
</dbReference>
<keyword evidence="8" id="KW-1185">Reference proteome</keyword>
<accession>A0A0E3Q6T5</accession>
<dbReference type="PANTHER" id="PTHR43303:SF4">
    <property type="entry name" value="NADPH DEHYDROGENASE C23G7.10C-RELATED"/>
    <property type="match status" value="1"/>
</dbReference>
<dbReference type="Gene3D" id="3.20.20.70">
    <property type="entry name" value="Aldolase class I"/>
    <property type="match status" value="2"/>
</dbReference>
<evidence type="ECO:0000256" key="1">
    <source>
        <dbReference type="ARBA" id="ARBA00001917"/>
    </source>
</evidence>
<dbReference type="GO" id="GO:0003959">
    <property type="term" value="F:NADPH dehydrogenase activity"/>
    <property type="evidence" value="ECO:0007669"/>
    <property type="project" value="InterPro"/>
</dbReference>
<evidence type="ECO:0000256" key="5">
    <source>
        <dbReference type="ARBA" id="ARBA00023002"/>
    </source>
</evidence>
<keyword evidence="3" id="KW-0288">FMN</keyword>
<evidence type="ECO:0000259" key="6">
    <source>
        <dbReference type="Pfam" id="PF00724"/>
    </source>
</evidence>
<name>A0A0E3Q6T5_9EURY</name>
<evidence type="ECO:0000256" key="2">
    <source>
        <dbReference type="ARBA" id="ARBA00022630"/>
    </source>
</evidence>
<dbReference type="KEGG" id="mvc:MSVAZ_2203"/>
<proteinExistence type="predicted"/>
<dbReference type="STRING" id="1434123.MSVAZ_2203"/>
<dbReference type="Pfam" id="PF00724">
    <property type="entry name" value="Oxidored_FMN"/>
    <property type="match status" value="2"/>
</dbReference>
<evidence type="ECO:0000313" key="8">
    <source>
        <dbReference type="Proteomes" id="UP000033096"/>
    </source>
</evidence>
<organism evidence="7 8">
    <name type="scientific">Methanosarcina vacuolata Z-761</name>
    <dbReference type="NCBI Taxonomy" id="1434123"/>
    <lineage>
        <taxon>Archaea</taxon>
        <taxon>Methanobacteriati</taxon>
        <taxon>Methanobacteriota</taxon>
        <taxon>Stenosarchaea group</taxon>
        <taxon>Methanomicrobia</taxon>
        <taxon>Methanosarcinales</taxon>
        <taxon>Methanosarcinaceae</taxon>
        <taxon>Methanosarcina</taxon>
    </lineage>
</organism>
<dbReference type="RefSeq" id="WP_048121164.1">
    <property type="nucleotide sequence ID" value="NZ_CP009520.1"/>
</dbReference>
<dbReference type="HOGENOM" id="CLU_012153_2_3_2"/>
<dbReference type="EMBL" id="CP009520">
    <property type="protein sequence ID" value="AKB44472.1"/>
    <property type="molecule type" value="Genomic_DNA"/>
</dbReference>
<dbReference type="PANTHER" id="PTHR43303">
    <property type="entry name" value="NADPH DEHYDROGENASE C23G7.10C-RELATED"/>
    <property type="match status" value="1"/>
</dbReference>
<dbReference type="GO" id="GO:0050661">
    <property type="term" value="F:NADP binding"/>
    <property type="evidence" value="ECO:0007669"/>
    <property type="project" value="InterPro"/>
</dbReference>
<comment type="cofactor">
    <cofactor evidence="1">
        <name>FMN</name>
        <dbReference type="ChEBI" id="CHEBI:58210"/>
    </cofactor>
</comment>
<dbReference type="GeneID" id="24810672"/>
<dbReference type="InterPro" id="IPR013785">
    <property type="entry name" value="Aldolase_TIM"/>
</dbReference>
<evidence type="ECO:0000256" key="4">
    <source>
        <dbReference type="ARBA" id="ARBA00022857"/>
    </source>
</evidence>
<dbReference type="InterPro" id="IPR044152">
    <property type="entry name" value="YqjM-like"/>
</dbReference>
<keyword evidence="5 7" id="KW-0560">Oxidoreductase</keyword>
<dbReference type="PATRIC" id="fig|1434123.4.peg.2691"/>
<dbReference type="AlphaFoldDB" id="A0A0E3Q6T5"/>
<dbReference type="Proteomes" id="UP000033096">
    <property type="component" value="Chromosome"/>
</dbReference>
<evidence type="ECO:0000256" key="3">
    <source>
        <dbReference type="ARBA" id="ARBA00022643"/>
    </source>
</evidence>